<keyword evidence="20" id="KW-1185">Reference proteome</keyword>
<feature type="transmembrane region" description="Helical" evidence="16">
    <location>
        <begin position="503"/>
        <end position="525"/>
    </location>
</feature>
<feature type="region of interest" description="Disordered" evidence="17">
    <location>
        <begin position="35"/>
        <end position="56"/>
    </location>
</feature>
<dbReference type="PANTHER" id="PTHR43185">
    <property type="entry name" value="FERROUS IRON TRANSPORT PROTEIN B"/>
    <property type="match status" value="1"/>
</dbReference>
<protein>
    <recommendedName>
        <fullName evidence="13 16">Ferrous iron transport protein B</fullName>
    </recommendedName>
</protein>
<feature type="transmembrane region" description="Helical" evidence="16">
    <location>
        <begin position="782"/>
        <end position="804"/>
    </location>
</feature>
<evidence type="ECO:0000256" key="16">
    <source>
        <dbReference type="RuleBase" id="RU362098"/>
    </source>
</evidence>
<dbReference type="NCBIfam" id="TIGR00231">
    <property type="entry name" value="small_GTP"/>
    <property type="match status" value="1"/>
</dbReference>
<dbReference type="PANTHER" id="PTHR43185:SF1">
    <property type="entry name" value="FE(2+) TRANSPORTER FEOB"/>
    <property type="match status" value="1"/>
</dbReference>
<evidence type="ECO:0000313" key="20">
    <source>
        <dbReference type="Proteomes" id="UP000242610"/>
    </source>
</evidence>
<evidence type="ECO:0000256" key="6">
    <source>
        <dbReference type="ARBA" id="ARBA00022692"/>
    </source>
</evidence>
<evidence type="ECO:0000256" key="12">
    <source>
        <dbReference type="ARBA" id="ARBA00023136"/>
    </source>
</evidence>
<evidence type="ECO:0000256" key="15">
    <source>
        <dbReference type="PIRSR" id="PIRSR603373-2"/>
    </source>
</evidence>
<feature type="binding site" evidence="15">
    <location>
        <position position="113"/>
    </location>
    <ligand>
        <name>Mg(2+)</name>
        <dbReference type="ChEBI" id="CHEBI:18420"/>
        <label>2</label>
    </ligand>
</feature>
<keyword evidence="3 16" id="KW-0813">Transport</keyword>
<organism evidence="19 20">
    <name type="scientific">Bifidobacterium commune</name>
    <dbReference type="NCBI Taxonomy" id="1505727"/>
    <lineage>
        <taxon>Bacteria</taxon>
        <taxon>Bacillati</taxon>
        <taxon>Actinomycetota</taxon>
        <taxon>Actinomycetes</taxon>
        <taxon>Bifidobacteriales</taxon>
        <taxon>Bifidobacteriaceae</taxon>
        <taxon>Bifidobacterium</taxon>
    </lineage>
</organism>
<evidence type="ECO:0000256" key="4">
    <source>
        <dbReference type="ARBA" id="ARBA00022475"/>
    </source>
</evidence>
<keyword evidence="15" id="KW-0479">Metal-binding</keyword>
<dbReference type="InterPro" id="IPR050860">
    <property type="entry name" value="FeoB_GTPase"/>
</dbReference>
<evidence type="ECO:0000256" key="10">
    <source>
        <dbReference type="ARBA" id="ARBA00023065"/>
    </source>
</evidence>
<proteinExistence type="inferred from homology"/>
<dbReference type="RefSeq" id="WP_183193229.1">
    <property type="nucleotide sequence ID" value="NZ_FMBL01000003.1"/>
</dbReference>
<evidence type="ECO:0000256" key="1">
    <source>
        <dbReference type="ARBA" id="ARBA00003926"/>
    </source>
</evidence>
<evidence type="ECO:0000259" key="18">
    <source>
        <dbReference type="PROSITE" id="PS51711"/>
    </source>
</evidence>
<evidence type="ECO:0000256" key="9">
    <source>
        <dbReference type="ARBA" id="ARBA00023004"/>
    </source>
</evidence>
<feature type="region of interest" description="Disordered" evidence="17">
    <location>
        <begin position="718"/>
        <end position="745"/>
    </location>
</feature>
<dbReference type="Gene3D" id="3.40.50.300">
    <property type="entry name" value="P-loop containing nucleotide triphosphate hydrolases"/>
    <property type="match status" value="1"/>
</dbReference>
<dbReference type="Pfam" id="PF07664">
    <property type="entry name" value="FeoB_C"/>
    <property type="match status" value="1"/>
</dbReference>
<evidence type="ECO:0000256" key="5">
    <source>
        <dbReference type="ARBA" id="ARBA00022496"/>
    </source>
</evidence>
<feature type="compositionally biased region" description="Polar residues" evidence="17">
    <location>
        <begin position="281"/>
        <end position="299"/>
    </location>
</feature>
<keyword evidence="10" id="KW-0406">Ion transport</keyword>
<evidence type="ECO:0000256" key="17">
    <source>
        <dbReference type="SAM" id="MobiDB-lite"/>
    </source>
</evidence>
<dbReference type="PROSITE" id="PS51711">
    <property type="entry name" value="G_FEOB"/>
    <property type="match status" value="1"/>
</dbReference>
<feature type="transmembrane region" description="Helical" evidence="16">
    <location>
        <begin position="537"/>
        <end position="563"/>
    </location>
</feature>
<dbReference type="GO" id="GO:0005525">
    <property type="term" value="F:GTP binding"/>
    <property type="evidence" value="ECO:0007669"/>
    <property type="project" value="UniProtKB-KW"/>
</dbReference>
<dbReference type="GO" id="GO:0005886">
    <property type="term" value="C:plasma membrane"/>
    <property type="evidence" value="ECO:0007669"/>
    <property type="project" value="UniProtKB-SubCell"/>
</dbReference>
<evidence type="ECO:0000256" key="13">
    <source>
        <dbReference type="NCBIfam" id="TIGR00437"/>
    </source>
</evidence>
<evidence type="ECO:0000313" key="19">
    <source>
        <dbReference type="EMBL" id="SCC80331.1"/>
    </source>
</evidence>
<feature type="transmembrane region" description="Helical" evidence="16">
    <location>
        <begin position="751"/>
        <end position="770"/>
    </location>
</feature>
<dbReference type="InterPro" id="IPR005225">
    <property type="entry name" value="Small_GTP-bd"/>
</dbReference>
<keyword evidence="4" id="KW-1003">Cell membrane</keyword>
<comment type="function">
    <text evidence="1 16">Probable transporter of a GTP-driven Fe(2+) uptake system.</text>
</comment>
<feature type="compositionally biased region" description="Polar residues" evidence="17">
    <location>
        <begin position="718"/>
        <end position="730"/>
    </location>
</feature>
<dbReference type="SUPFAM" id="SSF52540">
    <property type="entry name" value="P-loop containing nucleoside triphosphate hydrolases"/>
    <property type="match status" value="1"/>
</dbReference>
<keyword evidence="7 14" id="KW-0547">Nucleotide-binding</keyword>
<dbReference type="NCBIfam" id="TIGR00437">
    <property type="entry name" value="feoB"/>
    <property type="match status" value="1"/>
</dbReference>
<feature type="binding site" evidence="14">
    <location>
        <begin position="101"/>
        <end position="108"/>
    </location>
    <ligand>
        <name>GTP</name>
        <dbReference type="ChEBI" id="CHEBI:37565"/>
        <label>1</label>
    </ligand>
</feature>
<feature type="transmembrane region" description="Helical" evidence="16">
    <location>
        <begin position="389"/>
        <end position="408"/>
    </location>
</feature>
<feature type="transmembrane region" description="Helical" evidence="16">
    <location>
        <begin position="428"/>
        <end position="447"/>
    </location>
</feature>
<evidence type="ECO:0000256" key="2">
    <source>
        <dbReference type="ARBA" id="ARBA00004651"/>
    </source>
</evidence>
<dbReference type="Proteomes" id="UP000242610">
    <property type="component" value="Unassembled WGS sequence"/>
</dbReference>
<accession>A0A1C4H6D9</accession>
<comment type="similarity">
    <text evidence="16">Belongs to the TRAFAC class TrmE-Era-EngA-EngB-Septin-like GTPase superfamily. FeoB GTPase (TC 9.A.8) family.</text>
</comment>
<feature type="domain" description="FeoB-type G" evidence="18">
    <location>
        <begin position="94"/>
        <end position="261"/>
    </location>
</feature>
<evidence type="ECO:0000256" key="7">
    <source>
        <dbReference type="ARBA" id="ARBA00022741"/>
    </source>
</evidence>
<dbReference type="EMBL" id="FMBL01000003">
    <property type="protein sequence ID" value="SCC80331.1"/>
    <property type="molecule type" value="Genomic_DNA"/>
</dbReference>
<feature type="transmembrane region" description="Helical" evidence="16">
    <location>
        <begin position="459"/>
        <end position="483"/>
    </location>
</feature>
<dbReference type="InterPro" id="IPR030389">
    <property type="entry name" value="G_FEOB_dom"/>
</dbReference>
<dbReference type="InterPro" id="IPR011642">
    <property type="entry name" value="Gate_dom"/>
</dbReference>
<feature type="binding site" evidence="15">
    <location>
        <position position="112"/>
    </location>
    <ligand>
        <name>Mg(2+)</name>
        <dbReference type="ChEBI" id="CHEBI:18420"/>
        <label>2</label>
    </ligand>
</feature>
<dbReference type="STRING" id="1505727.GA0061077_1151"/>
<keyword evidence="9 16" id="KW-0408">Iron</keyword>
<keyword evidence="12 16" id="KW-0472">Membrane</keyword>
<dbReference type="Pfam" id="PF07670">
    <property type="entry name" value="Gate"/>
    <property type="match status" value="2"/>
</dbReference>
<dbReference type="AlphaFoldDB" id="A0A1C4H6D9"/>
<comment type="subcellular location">
    <subcellularLocation>
        <location evidence="16">Cell inner membrane</location>
        <topology evidence="16">Multi-pass membrane protein</topology>
    </subcellularLocation>
    <subcellularLocation>
        <location evidence="2">Cell membrane</location>
        <topology evidence="2">Multi-pass membrane protein</topology>
    </subcellularLocation>
</comment>
<dbReference type="InterPro" id="IPR011640">
    <property type="entry name" value="Fe2_transport_prot_B_C"/>
</dbReference>
<feature type="binding site" evidence="15">
    <location>
        <position position="116"/>
    </location>
    <ligand>
        <name>Mg(2+)</name>
        <dbReference type="ChEBI" id="CHEBI:18420"/>
        <label>2</label>
    </ligand>
</feature>
<keyword evidence="15" id="KW-0460">Magnesium</keyword>
<dbReference type="InterPro" id="IPR027417">
    <property type="entry name" value="P-loop_NTPase"/>
</dbReference>
<keyword evidence="8 16" id="KW-1133">Transmembrane helix</keyword>
<keyword evidence="5 16" id="KW-0410">Iron transport</keyword>
<sequence length="807" mass="86809">MVRIENIDGSIDSGLKSDSTACHCKDRHADIGITESEQDPSCQTDTEYAEHGSHHHRRGLAVLLPTSHHHLESSGHASGTQSMHNQTDLTTHTIPRIVFVGNPNVGKSTLFNAVLGSNVTVMNAPGTTVLVESGSLKHDGQLWDFIDTPGTVSLDAYSPDEQVAAEATIGLHHYPRPDLVVFVFNAASPSKSYYLLSQLIDLGLPIIIAVSMLDLADKQHSPVTLQRLRQTLPGIPAIKVDGRTGEGRDELLSTIATALTEAKAQRKVHEAEGIIEPPTTAHESQQKQGSDTVSHTASEISKAESAALDGGGAEISREIHVKLTSAQITSGPIPTPTATQEDISRWVHNSADERFDWIAEQLQSLNKNLPQNATYTANFETFSDKLDRVLLHPAVGLAVFLITMFLVFEATTTLAGPLQDWFDVTVRGWCTDAVAWIFTAIGGKAALDGWLYSLLVDGVLNGAITVCTFIPPMGIMFIILSLLEDSGYLARAAFVMDRAMRMIGLDGRAFLPLVVGFGCNLPALASTRTLPDSRQRLLTGLLIPFTSCSARLSVYVVLAYAFFGRFAGLAIFLMYVSSIAIILAVGFVLRKTQFKALKTQPFAMELPPYQMPRLVQLLKSVLMRLWSFVTGASSVIITMLIVVWALSAIPISAGADGSNSFGHVDEVKNSVFGAASSAIAPIFKPAGFDDWHASAALMTGFVAKEVVVGSLSQSYALNDSGDQPEQDQGQGSLGQAVHESFEKSSDGHPSAAAAAFMIFILAYTPCLATVAEMKRQYGTKTALQSVGMGLFVAYILAIVVFQIGRLL</sequence>
<keyword evidence="6 16" id="KW-0812">Transmembrane</keyword>
<keyword evidence="11 14" id="KW-0342">GTP-binding</keyword>
<dbReference type="GO" id="GO:0015093">
    <property type="term" value="F:ferrous iron transmembrane transporter activity"/>
    <property type="evidence" value="ECO:0007669"/>
    <property type="project" value="UniProtKB-UniRule"/>
</dbReference>
<feature type="region of interest" description="Disordered" evidence="17">
    <location>
        <begin position="275"/>
        <end position="311"/>
    </location>
</feature>
<feature type="transmembrane region" description="Helical" evidence="16">
    <location>
        <begin position="569"/>
        <end position="589"/>
    </location>
</feature>
<evidence type="ECO:0000256" key="3">
    <source>
        <dbReference type="ARBA" id="ARBA00022448"/>
    </source>
</evidence>
<dbReference type="GO" id="GO:0046872">
    <property type="term" value="F:metal ion binding"/>
    <property type="evidence" value="ECO:0007669"/>
    <property type="project" value="UniProtKB-KW"/>
</dbReference>
<evidence type="ECO:0000256" key="14">
    <source>
        <dbReference type="PIRSR" id="PIRSR603373-1"/>
    </source>
</evidence>
<evidence type="ECO:0000256" key="8">
    <source>
        <dbReference type="ARBA" id="ARBA00022989"/>
    </source>
</evidence>
<name>A0A1C4H6D9_9BIFI</name>
<feature type="binding site" evidence="14">
    <location>
        <begin position="147"/>
        <end position="150"/>
    </location>
    <ligand>
        <name>GTP</name>
        <dbReference type="ChEBI" id="CHEBI:37565"/>
        <label>1</label>
    </ligand>
</feature>
<dbReference type="InterPro" id="IPR003373">
    <property type="entry name" value="Fe2_transport_prot-B"/>
</dbReference>
<dbReference type="Pfam" id="PF02421">
    <property type="entry name" value="FeoB_N"/>
    <property type="match status" value="1"/>
</dbReference>
<feature type="transmembrane region" description="Helical" evidence="16">
    <location>
        <begin position="621"/>
        <end position="646"/>
    </location>
</feature>
<evidence type="ECO:0000256" key="11">
    <source>
        <dbReference type="ARBA" id="ARBA00023134"/>
    </source>
</evidence>
<reference evidence="20" key="1">
    <citation type="submission" date="2016-08" db="EMBL/GenBank/DDBJ databases">
        <authorList>
            <person name="Varghese N."/>
            <person name="Submissions Spin"/>
        </authorList>
    </citation>
    <scope>NUCLEOTIDE SEQUENCE [LARGE SCALE GENOMIC DNA]</scope>
    <source>
        <strain evidence="20">R-52791</strain>
    </source>
</reference>
<gene>
    <name evidence="19" type="ORF">GA0061077_1151</name>
</gene>